<keyword evidence="4 7" id="KW-0812">Transmembrane</keyword>
<accession>A0ABU0MUV6</accession>
<feature type="transmembrane region" description="Helical" evidence="7">
    <location>
        <begin position="161"/>
        <end position="184"/>
    </location>
</feature>
<evidence type="ECO:0000256" key="3">
    <source>
        <dbReference type="ARBA" id="ARBA00022475"/>
    </source>
</evidence>
<dbReference type="InterPro" id="IPR036259">
    <property type="entry name" value="MFS_trans_sf"/>
</dbReference>
<feature type="transmembrane region" description="Helical" evidence="7">
    <location>
        <begin position="287"/>
        <end position="306"/>
    </location>
</feature>
<comment type="subcellular location">
    <subcellularLocation>
        <location evidence="1">Cell membrane</location>
        <topology evidence="1">Multi-pass membrane protein</topology>
    </subcellularLocation>
</comment>
<evidence type="ECO:0000256" key="4">
    <source>
        <dbReference type="ARBA" id="ARBA00022692"/>
    </source>
</evidence>
<feature type="transmembrane region" description="Helical" evidence="7">
    <location>
        <begin position="196"/>
        <end position="215"/>
    </location>
</feature>
<dbReference type="PANTHER" id="PTHR43045:SF7">
    <property type="entry name" value="MAJOR FACILITATOR SUPERFAMILY TRANSPORTER"/>
    <property type="match status" value="1"/>
</dbReference>
<feature type="transmembrane region" description="Helical" evidence="7">
    <location>
        <begin position="472"/>
        <end position="493"/>
    </location>
</feature>
<feature type="transmembrane region" description="Helical" evidence="7">
    <location>
        <begin position="62"/>
        <end position="83"/>
    </location>
</feature>
<keyword evidence="6 7" id="KW-0472">Membrane</keyword>
<sequence>MTISSANELGAARSGAMTREERKVIFASSFGALMEWYDFYIYAALAVYFGAFFFPAGNETAAFLASLATFGAGFLVRPVGALLFGRLGDRIGRKYTFLVTILLMGISTVGVGLLPTYEQIGMAATVLLVLLRLLQGLALGGEVGGAVTYVAEHSPASRRGLYTSSLQTTATVGLLLSLLVVYLLKSMMTEEEFRAWGWRIPFLVSFLMLVVSVYIRTKLHESPVFLAMKERKTTAQSPILESFTRWKNLKNVLLLLVVAAGLGAIFGTGHFYTMFFVNRTLHVPLEVVHLYVGAALVIATPCYVFFGWLSDRIGRKRIILLACLLAALTTQPIFKGLTEAANPALARFQETGGVVLRAGDCHVNLFAAPATECDRIKGYLTDLGVAYTHVEESGAAATLAIGTQSLAGFDRDGIRRALVAAAWPERADPDAINRPLLFLFILLPILCLTMVYGPMAAFMVELFPARIRYTSLSLPFHLGSGWVGGMLSFVVSAMNVSAGNMYYGLWYPVVITAAAFVIGVLFVPETRGRDLRL</sequence>
<proteinExistence type="predicted"/>
<keyword evidence="3" id="KW-1003">Cell membrane</keyword>
<evidence type="ECO:0000256" key="7">
    <source>
        <dbReference type="SAM" id="Phobius"/>
    </source>
</evidence>
<dbReference type="SUPFAM" id="SSF103473">
    <property type="entry name" value="MFS general substrate transporter"/>
    <property type="match status" value="1"/>
</dbReference>
<evidence type="ECO:0000256" key="2">
    <source>
        <dbReference type="ARBA" id="ARBA00022448"/>
    </source>
</evidence>
<evidence type="ECO:0000313" key="10">
    <source>
        <dbReference type="Proteomes" id="UP001244552"/>
    </source>
</evidence>
<dbReference type="PROSITE" id="PS50850">
    <property type="entry name" value="MFS"/>
    <property type="match status" value="1"/>
</dbReference>
<dbReference type="InterPro" id="IPR005829">
    <property type="entry name" value="Sugar_transporter_CS"/>
</dbReference>
<evidence type="ECO:0000259" key="8">
    <source>
        <dbReference type="PROSITE" id="PS50850"/>
    </source>
</evidence>
<dbReference type="InterPro" id="IPR005828">
    <property type="entry name" value="MFS_sugar_transport-like"/>
</dbReference>
<dbReference type="EMBL" id="JAUSVU010000042">
    <property type="protein sequence ID" value="MDQ0537282.1"/>
    <property type="molecule type" value="Genomic_DNA"/>
</dbReference>
<keyword evidence="5 7" id="KW-1133">Transmembrane helix</keyword>
<dbReference type="Pfam" id="PF00083">
    <property type="entry name" value="Sugar_tr"/>
    <property type="match status" value="2"/>
</dbReference>
<feature type="transmembrane region" description="Helical" evidence="7">
    <location>
        <begin position="505"/>
        <end position="523"/>
    </location>
</feature>
<feature type="domain" description="Major facilitator superfamily (MFS) profile" evidence="8">
    <location>
        <begin position="24"/>
        <end position="527"/>
    </location>
</feature>
<organism evidence="9 10">
    <name type="scientific">Azospirillum picis</name>
    <dbReference type="NCBI Taxonomy" id="488438"/>
    <lineage>
        <taxon>Bacteria</taxon>
        <taxon>Pseudomonadati</taxon>
        <taxon>Pseudomonadota</taxon>
        <taxon>Alphaproteobacteria</taxon>
        <taxon>Rhodospirillales</taxon>
        <taxon>Azospirillaceae</taxon>
        <taxon>Azospirillum</taxon>
    </lineage>
</organism>
<keyword evidence="10" id="KW-1185">Reference proteome</keyword>
<evidence type="ECO:0000256" key="1">
    <source>
        <dbReference type="ARBA" id="ARBA00004651"/>
    </source>
</evidence>
<feature type="transmembrane region" description="Helical" evidence="7">
    <location>
        <begin position="252"/>
        <end position="275"/>
    </location>
</feature>
<feature type="transmembrane region" description="Helical" evidence="7">
    <location>
        <begin position="120"/>
        <end position="140"/>
    </location>
</feature>
<dbReference type="Proteomes" id="UP001244552">
    <property type="component" value="Unassembled WGS sequence"/>
</dbReference>
<keyword evidence="2" id="KW-0813">Transport</keyword>
<evidence type="ECO:0000256" key="5">
    <source>
        <dbReference type="ARBA" id="ARBA00022989"/>
    </source>
</evidence>
<feature type="transmembrane region" description="Helical" evidence="7">
    <location>
        <begin position="436"/>
        <end position="460"/>
    </location>
</feature>
<dbReference type="PANTHER" id="PTHR43045">
    <property type="entry name" value="SHIKIMATE TRANSPORTER"/>
    <property type="match status" value="1"/>
</dbReference>
<dbReference type="PROSITE" id="PS00217">
    <property type="entry name" value="SUGAR_TRANSPORT_2"/>
    <property type="match status" value="1"/>
</dbReference>
<dbReference type="Gene3D" id="1.20.1250.20">
    <property type="entry name" value="MFS general substrate transporter like domains"/>
    <property type="match status" value="3"/>
</dbReference>
<dbReference type="InterPro" id="IPR020846">
    <property type="entry name" value="MFS_dom"/>
</dbReference>
<reference evidence="9 10" key="1">
    <citation type="submission" date="2023-07" db="EMBL/GenBank/DDBJ databases">
        <title>Genomic Encyclopedia of Type Strains, Phase IV (KMG-IV): sequencing the most valuable type-strain genomes for metagenomic binning, comparative biology and taxonomic classification.</title>
        <authorList>
            <person name="Goeker M."/>
        </authorList>
    </citation>
    <scope>NUCLEOTIDE SEQUENCE [LARGE SCALE GENOMIC DNA]</scope>
    <source>
        <strain evidence="9 10">DSM 19922</strain>
    </source>
</reference>
<dbReference type="RefSeq" id="WP_307354607.1">
    <property type="nucleotide sequence ID" value="NZ_JAGINO010000039.1"/>
</dbReference>
<feature type="transmembrane region" description="Helical" evidence="7">
    <location>
        <begin position="95"/>
        <end position="114"/>
    </location>
</feature>
<name>A0ABU0MUV6_9PROT</name>
<evidence type="ECO:0000256" key="6">
    <source>
        <dbReference type="ARBA" id="ARBA00023136"/>
    </source>
</evidence>
<evidence type="ECO:0000313" key="9">
    <source>
        <dbReference type="EMBL" id="MDQ0537282.1"/>
    </source>
</evidence>
<comment type="caution">
    <text evidence="9">The sequence shown here is derived from an EMBL/GenBank/DDBJ whole genome shotgun (WGS) entry which is preliminary data.</text>
</comment>
<gene>
    <name evidence="9" type="ORF">QO018_006184</name>
</gene>
<protein>
    <submittedName>
        <fullName evidence="9">MFS family permease</fullName>
    </submittedName>
</protein>